<dbReference type="PROSITE" id="PS50005">
    <property type="entry name" value="TPR"/>
    <property type="match status" value="1"/>
</dbReference>
<keyword evidence="1" id="KW-0802">TPR repeat</keyword>
<accession>A0A1V1NSA7</accession>
<dbReference type="InterPro" id="IPR019734">
    <property type="entry name" value="TPR_rpt"/>
</dbReference>
<sequence length="114" mass="13542">KSAHNIAYDDYECQFFLGRTYEKLGDTKLAANLWEHLLIINPDQNRLHYHLGTLYGRIDKLSEAHYHLGVFYQKTSNMKLARFHIQKAMKYIDKSSSRYKEMEELLKKTSRKKG</sequence>
<reference evidence="3" key="1">
    <citation type="submission" date="2012-11" db="EMBL/GenBank/DDBJ databases">
        <authorList>
            <person name="Lucero-Rivera Y.E."/>
            <person name="Tovar-Ramirez D."/>
        </authorList>
    </citation>
    <scope>NUCLEOTIDE SEQUENCE [LARGE SCALE GENOMIC DNA]</scope>
    <source>
        <strain evidence="3">Araruama</strain>
    </source>
</reference>
<dbReference type="InterPro" id="IPR011990">
    <property type="entry name" value="TPR-like_helical_dom_sf"/>
</dbReference>
<proteinExistence type="predicted"/>
<dbReference type="Pfam" id="PF13181">
    <property type="entry name" value="TPR_8"/>
    <property type="match status" value="2"/>
</dbReference>
<dbReference type="SUPFAM" id="SSF48452">
    <property type="entry name" value="TPR-like"/>
    <property type="match status" value="1"/>
</dbReference>
<dbReference type="Proteomes" id="UP000189670">
    <property type="component" value="Unassembled WGS sequence"/>
</dbReference>
<evidence type="ECO:0000313" key="2">
    <source>
        <dbReference type="EMBL" id="ETR65444.1"/>
    </source>
</evidence>
<feature type="non-terminal residue" evidence="2">
    <location>
        <position position="1"/>
    </location>
</feature>
<dbReference type="EMBL" id="ATBP01002813">
    <property type="protein sequence ID" value="ETR65444.1"/>
    <property type="molecule type" value="Genomic_DNA"/>
</dbReference>
<protein>
    <submittedName>
        <fullName evidence="2">Uncharacterized protein</fullName>
    </submittedName>
</protein>
<organism evidence="2 3">
    <name type="scientific">Candidatus Magnetoglobus multicellularis str. Araruama</name>
    <dbReference type="NCBI Taxonomy" id="890399"/>
    <lineage>
        <taxon>Bacteria</taxon>
        <taxon>Pseudomonadati</taxon>
        <taxon>Thermodesulfobacteriota</taxon>
        <taxon>Desulfobacteria</taxon>
        <taxon>Desulfobacterales</taxon>
        <taxon>Desulfobacteraceae</taxon>
        <taxon>Candidatus Magnetoglobus</taxon>
    </lineage>
</organism>
<dbReference type="Gene3D" id="1.25.40.10">
    <property type="entry name" value="Tetratricopeptide repeat domain"/>
    <property type="match status" value="1"/>
</dbReference>
<evidence type="ECO:0000256" key="1">
    <source>
        <dbReference type="PROSITE-ProRule" id="PRU00339"/>
    </source>
</evidence>
<dbReference type="SMART" id="SM00028">
    <property type="entry name" value="TPR"/>
    <property type="match status" value="2"/>
</dbReference>
<name>A0A1V1NSA7_9BACT</name>
<gene>
    <name evidence="2" type="ORF">OMM_14240</name>
</gene>
<evidence type="ECO:0000313" key="3">
    <source>
        <dbReference type="Proteomes" id="UP000189670"/>
    </source>
</evidence>
<feature type="repeat" description="TPR" evidence="1">
    <location>
        <begin position="11"/>
        <end position="44"/>
    </location>
</feature>
<dbReference type="AlphaFoldDB" id="A0A1V1NSA7"/>
<comment type="caution">
    <text evidence="2">The sequence shown here is derived from an EMBL/GenBank/DDBJ whole genome shotgun (WGS) entry which is preliminary data.</text>
</comment>